<organism evidence="2 3">
    <name type="scientific">Oedothorax gibbosus</name>
    <dbReference type="NCBI Taxonomy" id="931172"/>
    <lineage>
        <taxon>Eukaryota</taxon>
        <taxon>Metazoa</taxon>
        <taxon>Ecdysozoa</taxon>
        <taxon>Arthropoda</taxon>
        <taxon>Chelicerata</taxon>
        <taxon>Arachnida</taxon>
        <taxon>Araneae</taxon>
        <taxon>Araneomorphae</taxon>
        <taxon>Entelegynae</taxon>
        <taxon>Araneoidea</taxon>
        <taxon>Linyphiidae</taxon>
        <taxon>Erigoninae</taxon>
        <taxon>Oedothorax</taxon>
    </lineage>
</organism>
<dbReference type="EMBL" id="JAFNEN010000748">
    <property type="protein sequence ID" value="KAG8177802.1"/>
    <property type="molecule type" value="Genomic_DNA"/>
</dbReference>
<dbReference type="AlphaFoldDB" id="A0AAV6U072"/>
<feature type="compositionally biased region" description="Polar residues" evidence="1">
    <location>
        <begin position="113"/>
        <end position="134"/>
    </location>
</feature>
<evidence type="ECO:0000313" key="2">
    <source>
        <dbReference type="EMBL" id="KAG8177802.1"/>
    </source>
</evidence>
<dbReference type="Proteomes" id="UP000827092">
    <property type="component" value="Unassembled WGS sequence"/>
</dbReference>
<protein>
    <submittedName>
        <fullName evidence="2">Uncharacterized protein</fullName>
    </submittedName>
</protein>
<sequence>MPQHPVPSSYLPHTKRFHPRISKPGPQGGPGRKPGRPRGRPPAARPPTKVVPKSADSRIGIPGFDLSPHMSNDQDPPQSPRTASTIIAPVVTSPPPSIPLTIDEDQLSIPESPASSQDLFIPRQTKQQSSSNRQPGREQPPLGNRRNDPASIPEGPT</sequence>
<reference evidence="2 3" key="1">
    <citation type="journal article" date="2022" name="Nat. Ecol. Evol.">
        <title>A masculinizing supergene underlies an exaggerated male reproductive morph in a spider.</title>
        <authorList>
            <person name="Hendrickx F."/>
            <person name="De Corte Z."/>
            <person name="Sonet G."/>
            <person name="Van Belleghem S.M."/>
            <person name="Kostlbacher S."/>
            <person name="Vangestel C."/>
        </authorList>
    </citation>
    <scope>NUCLEOTIDE SEQUENCE [LARGE SCALE GENOMIC DNA]</scope>
    <source>
        <strain evidence="2">W744_W776</strain>
    </source>
</reference>
<comment type="caution">
    <text evidence="2">The sequence shown here is derived from an EMBL/GenBank/DDBJ whole genome shotgun (WGS) entry which is preliminary data.</text>
</comment>
<evidence type="ECO:0000256" key="1">
    <source>
        <dbReference type="SAM" id="MobiDB-lite"/>
    </source>
</evidence>
<name>A0AAV6U072_9ARAC</name>
<proteinExistence type="predicted"/>
<keyword evidence="3" id="KW-1185">Reference proteome</keyword>
<evidence type="ECO:0000313" key="3">
    <source>
        <dbReference type="Proteomes" id="UP000827092"/>
    </source>
</evidence>
<gene>
    <name evidence="2" type="ORF">JTE90_021135</name>
</gene>
<feature type="region of interest" description="Disordered" evidence="1">
    <location>
        <begin position="1"/>
        <end position="157"/>
    </location>
</feature>
<feature type="compositionally biased region" description="Polar residues" evidence="1">
    <location>
        <begin position="69"/>
        <end position="85"/>
    </location>
</feature>
<accession>A0AAV6U072</accession>